<organism evidence="2 3">
    <name type="scientific">Candidatus Mycoplasma haematohominis</name>
    <dbReference type="NCBI Taxonomy" id="1494318"/>
    <lineage>
        <taxon>Bacteria</taxon>
        <taxon>Bacillati</taxon>
        <taxon>Mycoplasmatota</taxon>
        <taxon>Mollicutes</taxon>
        <taxon>Mycoplasmataceae</taxon>
        <taxon>Mycoplasma</taxon>
    </lineage>
</organism>
<proteinExistence type="predicted"/>
<feature type="domain" description="DUF31" evidence="1">
    <location>
        <begin position="146"/>
        <end position="466"/>
    </location>
</feature>
<gene>
    <name evidence="2" type="ORF">MHSWG343_08960</name>
</gene>
<reference evidence="2 3" key="1">
    <citation type="submission" date="2019-01" db="EMBL/GenBank/DDBJ databases">
        <title>Draft genome sequences of Candidatus Mycoplasma haemohominis SWG34-3 identified from a patient with pyrexia, anemia and liver dysfunction.</title>
        <authorList>
            <person name="Sekizuka T."/>
            <person name="Hattori N."/>
            <person name="Katano H."/>
            <person name="Takuma T."/>
            <person name="Ito T."/>
            <person name="Arai N."/>
            <person name="Yanai R."/>
            <person name="Ishii S."/>
            <person name="Miura Y."/>
            <person name="Tokunaga T."/>
            <person name="Watanabe H."/>
            <person name="Nomura N."/>
            <person name="Eguchi J."/>
            <person name="Arai T."/>
            <person name="Hasegawa H."/>
            <person name="Nakamaki T."/>
            <person name="Wakita T."/>
            <person name="Niki Y."/>
            <person name="Kuroda M."/>
        </authorList>
    </citation>
    <scope>NUCLEOTIDE SEQUENCE [LARGE SCALE GENOMIC DNA]</scope>
    <source>
        <strain evidence="2">SWG34-3</strain>
    </source>
</reference>
<dbReference type="Proteomes" id="UP000324831">
    <property type="component" value="Unassembled WGS sequence"/>
</dbReference>
<dbReference type="NCBIfam" id="NF045841">
    <property type="entry name" value="Ig_SerProt_MIP"/>
    <property type="match status" value="1"/>
</dbReference>
<accession>A0A478FTX9</accession>
<dbReference type="InterPro" id="IPR022382">
    <property type="entry name" value="Mycoplasma_peptidase_DUF31"/>
</dbReference>
<dbReference type="AlphaFoldDB" id="A0A478FTX9"/>
<evidence type="ECO:0000259" key="1">
    <source>
        <dbReference type="Pfam" id="PF01732"/>
    </source>
</evidence>
<dbReference type="EMBL" id="BIMN01000005">
    <property type="protein sequence ID" value="GCE63889.1"/>
    <property type="molecule type" value="Genomic_DNA"/>
</dbReference>
<protein>
    <recommendedName>
        <fullName evidence="1">DUF31 domain-containing protein</fullName>
    </recommendedName>
</protein>
<comment type="caution">
    <text evidence="2">The sequence shown here is derived from an EMBL/GenBank/DDBJ whole genome shotgun (WGS) entry which is preliminary data.</text>
</comment>
<sequence>MKKKHLIATAPIILGGGLAVGLSSQTQNNPDTPEEAQIPFRFASSELSETPDIFPPQGIWKIPKTNFYVHGIPEASSNKEVLEELDKSKQPDYKTEIPGYNEKYDDDLFKNWDSEYREIDTHKGKERIKVIQDYTVKLRASCKTGLKGGTGWFLDYVLPKEGQSYPTKWFVVTNAHVVSYMQFKTSPYGQPLPQPKGEGCLNNGESKEKTLLWLFKERNRDWTSISDESREIEELDPEIWTKESKQRIDSSLMLDASKHQDSEYLYFKEKDVQLFYVPINYLGVNAESLGYQSGEKNYFKDFAVLAVDFKDETTAQLITRDFYNKYDKVKGSQSDKALNLFAEELMARKTSTQMHEEKMNYFVAGYPDDSPNEYRSYGNFSVRNKRANKLSNADWGLYDMRNEHNQPIMGHSNVGKWQDESNDYDTKWNNVPHNLWGYYYTLENTRLGKGVSGALVTDEDGNVMGLSSRKSQERTLVEPIRSKGVYKDGKIIYPRYDLIEGAPGQLSSYKSQVIEYYLSQGESTALSRDRNWNTDTN</sequence>
<evidence type="ECO:0000313" key="3">
    <source>
        <dbReference type="Proteomes" id="UP000324831"/>
    </source>
</evidence>
<name>A0A478FTX9_9MOLU</name>
<dbReference type="Pfam" id="PF01732">
    <property type="entry name" value="Mycop_pep_DUF31"/>
    <property type="match status" value="1"/>
</dbReference>
<evidence type="ECO:0000313" key="2">
    <source>
        <dbReference type="EMBL" id="GCE63889.1"/>
    </source>
</evidence>